<organism evidence="1 2">
    <name type="scientific">Paraburkholderia terrae</name>
    <dbReference type="NCBI Taxonomy" id="311230"/>
    <lineage>
        <taxon>Bacteria</taxon>
        <taxon>Pseudomonadati</taxon>
        <taxon>Pseudomonadota</taxon>
        <taxon>Betaproteobacteria</taxon>
        <taxon>Burkholderiales</taxon>
        <taxon>Burkholderiaceae</taxon>
        <taxon>Paraburkholderia</taxon>
    </lineage>
</organism>
<dbReference type="Proteomes" id="UP001319874">
    <property type="component" value="Plasmid pPT365"/>
</dbReference>
<geneLocation type="plasmid" evidence="1 2">
    <name>pPT365</name>
</geneLocation>
<keyword evidence="1" id="KW-0614">Plasmid</keyword>
<sequence length="75" mass="8371">MACKEASRPRARLRLPHRSLPPAVVLTSVGVQASAAETSKIKCFAEMHELHRREVDSIASFNTRDIESQHCQQVS</sequence>
<reference evidence="1 2" key="1">
    <citation type="journal article" date="2022" name="Front. Microbiol.">
        <title>Identification and characterization of a novel class of self-sufficient cytochrome P450 hydroxylase involved in cyclohexanecarboxylate degradation in Paraburkholderia terrae strain KU-64.</title>
        <authorList>
            <person name="Yamamoto T."/>
            <person name="Hasegawa Y."/>
            <person name="Iwaki H."/>
        </authorList>
    </citation>
    <scope>NUCLEOTIDE SEQUENCE [LARGE SCALE GENOMIC DNA]</scope>
    <source>
        <strain evidence="1 2">KU-64</strain>
    </source>
</reference>
<proteinExistence type="predicted"/>
<protein>
    <recommendedName>
        <fullName evidence="3">Secreted protein</fullName>
    </recommendedName>
</protein>
<gene>
    <name evidence="1" type="ORF">PTKU64_93400</name>
</gene>
<dbReference type="EMBL" id="AP024959">
    <property type="protein sequence ID" value="BCZ85665.1"/>
    <property type="molecule type" value="Genomic_DNA"/>
</dbReference>
<keyword evidence="2" id="KW-1185">Reference proteome</keyword>
<evidence type="ECO:0000313" key="2">
    <source>
        <dbReference type="Proteomes" id="UP001319874"/>
    </source>
</evidence>
<name>A0ABM7UBI6_9BURK</name>
<evidence type="ECO:0000313" key="1">
    <source>
        <dbReference type="EMBL" id="BCZ85665.1"/>
    </source>
</evidence>
<evidence type="ECO:0008006" key="3">
    <source>
        <dbReference type="Google" id="ProtNLM"/>
    </source>
</evidence>
<accession>A0ABM7UBI6</accession>